<evidence type="ECO:0000256" key="11">
    <source>
        <dbReference type="ARBA" id="ARBA00047445"/>
    </source>
</evidence>
<evidence type="ECO:0000256" key="2">
    <source>
        <dbReference type="ARBA" id="ARBA00004893"/>
    </source>
</evidence>
<dbReference type="InterPro" id="IPR004393">
    <property type="entry name" value="NadC"/>
</dbReference>
<dbReference type="InParanoid" id="B8CAL4"/>
<dbReference type="FunFam" id="3.20.20.70:FF:000090">
    <property type="entry name" value="Nicotinate-nucleotide pyrophosphorylase [carboxylating]"/>
    <property type="match status" value="1"/>
</dbReference>
<reference evidence="14 15" key="2">
    <citation type="journal article" date="2008" name="Nature">
        <title>The Phaeodactylum genome reveals the evolutionary history of diatom genomes.</title>
        <authorList>
            <person name="Bowler C."/>
            <person name="Allen A.E."/>
            <person name="Badger J.H."/>
            <person name="Grimwood J."/>
            <person name="Jabbari K."/>
            <person name="Kuo A."/>
            <person name="Maheswari U."/>
            <person name="Martens C."/>
            <person name="Maumus F."/>
            <person name="Otillar R.P."/>
            <person name="Rayko E."/>
            <person name="Salamov A."/>
            <person name="Vandepoele K."/>
            <person name="Beszteri B."/>
            <person name="Gruber A."/>
            <person name="Heijde M."/>
            <person name="Katinka M."/>
            <person name="Mock T."/>
            <person name="Valentin K."/>
            <person name="Verret F."/>
            <person name="Berges J.A."/>
            <person name="Brownlee C."/>
            <person name="Cadoret J.P."/>
            <person name="Chiovitti A."/>
            <person name="Choi C.J."/>
            <person name="Coesel S."/>
            <person name="De Martino A."/>
            <person name="Detter J.C."/>
            <person name="Durkin C."/>
            <person name="Falciatore A."/>
            <person name="Fournet J."/>
            <person name="Haruta M."/>
            <person name="Huysman M.J."/>
            <person name="Jenkins B.D."/>
            <person name="Jiroutova K."/>
            <person name="Jorgensen R.E."/>
            <person name="Joubert Y."/>
            <person name="Kaplan A."/>
            <person name="Kroger N."/>
            <person name="Kroth P.G."/>
            <person name="La Roche J."/>
            <person name="Lindquist E."/>
            <person name="Lommer M."/>
            <person name="Martin-Jezequel V."/>
            <person name="Lopez P.J."/>
            <person name="Lucas S."/>
            <person name="Mangogna M."/>
            <person name="McGinnis K."/>
            <person name="Medlin L.K."/>
            <person name="Montsant A."/>
            <person name="Oudot-Le Secq M.P."/>
            <person name="Napoli C."/>
            <person name="Obornik M."/>
            <person name="Parker M.S."/>
            <person name="Petit J.L."/>
            <person name="Porcel B.M."/>
            <person name="Poulsen N."/>
            <person name="Robison M."/>
            <person name="Rychlewski L."/>
            <person name="Rynearson T.A."/>
            <person name="Schmutz J."/>
            <person name="Shapiro H."/>
            <person name="Siaut M."/>
            <person name="Stanley M."/>
            <person name="Sussman M.R."/>
            <person name="Taylor A.R."/>
            <person name="Vardi A."/>
            <person name="von Dassow P."/>
            <person name="Vyverman W."/>
            <person name="Willis A."/>
            <person name="Wyrwicz L.S."/>
            <person name="Rokhsar D.S."/>
            <person name="Weissenbach J."/>
            <person name="Armbrust E.V."/>
            <person name="Green B.R."/>
            <person name="Van de Peer Y."/>
            <person name="Grigoriev I.V."/>
        </authorList>
    </citation>
    <scope>NUCLEOTIDE SEQUENCE [LARGE SCALE GENOMIC DNA]</scope>
    <source>
        <strain evidence="14 15">CCMP1335</strain>
    </source>
</reference>
<dbReference type="InterPro" id="IPR002638">
    <property type="entry name" value="Quinolinate_PRibosylTrfase_C"/>
</dbReference>
<dbReference type="KEGG" id="tps:THAPSDRAFT_36964"/>
<dbReference type="CDD" id="cd01572">
    <property type="entry name" value="QPRTase"/>
    <property type="match status" value="1"/>
</dbReference>
<feature type="domain" description="Quinolinate phosphoribosyl transferase C-terminal" evidence="12">
    <location>
        <begin position="118"/>
        <end position="288"/>
    </location>
</feature>
<dbReference type="EC" id="2.4.2.19" evidence="5"/>
<keyword evidence="15" id="KW-1185">Reference proteome</keyword>
<dbReference type="AlphaFoldDB" id="B8CAL4"/>
<dbReference type="InterPro" id="IPR013785">
    <property type="entry name" value="Aldolase_TIM"/>
</dbReference>
<dbReference type="HOGENOM" id="CLU_039622_1_0_1"/>
<reference evidence="14 15" key="1">
    <citation type="journal article" date="2004" name="Science">
        <title>The genome of the diatom Thalassiosira pseudonana: ecology, evolution, and metabolism.</title>
        <authorList>
            <person name="Armbrust E.V."/>
            <person name="Berges J.A."/>
            <person name="Bowler C."/>
            <person name="Green B.R."/>
            <person name="Martinez D."/>
            <person name="Putnam N.H."/>
            <person name="Zhou S."/>
            <person name="Allen A.E."/>
            <person name="Apt K.E."/>
            <person name="Bechner M."/>
            <person name="Brzezinski M.A."/>
            <person name="Chaal B.K."/>
            <person name="Chiovitti A."/>
            <person name="Davis A.K."/>
            <person name="Demarest M.S."/>
            <person name="Detter J.C."/>
            <person name="Glavina T."/>
            <person name="Goodstein D."/>
            <person name="Hadi M.Z."/>
            <person name="Hellsten U."/>
            <person name="Hildebrand M."/>
            <person name="Jenkins B.D."/>
            <person name="Jurka J."/>
            <person name="Kapitonov V.V."/>
            <person name="Kroger N."/>
            <person name="Lau W.W."/>
            <person name="Lane T.W."/>
            <person name="Larimer F.W."/>
            <person name="Lippmeier J.C."/>
            <person name="Lucas S."/>
            <person name="Medina M."/>
            <person name="Montsant A."/>
            <person name="Obornik M."/>
            <person name="Parker M.S."/>
            <person name="Palenik B."/>
            <person name="Pazour G.J."/>
            <person name="Richardson P.M."/>
            <person name="Rynearson T.A."/>
            <person name="Saito M.A."/>
            <person name="Schwartz D.C."/>
            <person name="Thamatrakoln K."/>
            <person name="Valentin K."/>
            <person name="Vardi A."/>
            <person name="Wilkerson F.P."/>
            <person name="Rokhsar D.S."/>
        </authorList>
    </citation>
    <scope>NUCLEOTIDE SEQUENCE [LARGE SCALE GENOMIC DNA]</scope>
    <source>
        <strain evidence="14 15">CCMP1335</strain>
    </source>
</reference>
<dbReference type="SUPFAM" id="SSF51690">
    <property type="entry name" value="Nicotinate/Quinolinate PRTase C-terminal domain-like"/>
    <property type="match status" value="1"/>
</dbReference>
<comment type="similarity">
    <text evidence="3">Belongs to the NadC/ModD family.</text>
</comment>
<sequence>LSSLLPPPQIEAIVFQWLQDDMPSHFDVGGHVVGISIQKAELWMKSPGILAGIPFFEQVFKVCGGCTIEWHEEAIEGTFLAADNGTNKVKLATVTGPVSHLLRGERTALNSLSRCSGVASLSNKCVQIAKKGNWHGLVAGTRKTTPGFRLIEKYGLLVGGAATHRLDLSQMVMLKDNHIWSTGSITNAVTKARKVSGFSQKIEVECQSLEEANEAAEAGADVVMLDNFTPDKLKVDAKTFKTKYPHVTVEASGGITMDTMSDYFSESVDVISLGKLTQGYDCVDFSLKIVH</sequence>
<dbReference type="GeneID" id="7447996"/>
<feature type="domain" description="Quinolinate phosphoribosyl transferase N-terminal" evidence="13">
    <location>
        <begin position="39"/>
        <end position="116"/>
    </location>
</feature>
<organism evidence="14 15">
    <name type="scientific">Thalassiosira pseudonana</name>
    <name type="common">Marine diatom</name>
    <name type="synonym">Cyclotella nana</name>
    <dbReference type="NCBI Taxonomy" id="35128"/>
    <lineage>
        <taxon>Eukaryota</taxon>
        <taxon>Sar</taxon>
        <taxon>Stramenopiles</taxon>
        <taxon>Ochrophyta</taxon>
        <taxon>Bacillariophyta</taxon>
        <taxon>Coscinodiscophyceae</taxon>
        <taxon>Thalassiosirophycidae</taxon>
        <taxon>Thalassiosirales</taxon>
        <taxon>Thalassiosiraceae</taxon>
        <taxon>Thalassiosira</taxon>
    </lineage>
</organism>
<evidence type="ECO:0000259" key="12">
    <source>
        <dbReference type="Pfam" id="PF01729"/>
    </source>
</evidence>
<dbReference type="RefSeq" id="XP_002293066.1">
    <property type="nucleotide sequence ID" value="XM_002293030.1"/>
</dbReference>
<gene>
    <name evidence="14" type="ORF">THAPSDRAFT_36964</name>
</gene>
<keyword evidence="8 14" id="KW-0328">Glycosyltransferase</keyword>
<dbReference type="UniPathway" id="UPA00253">
    <property type="reaction ID" value="UER00331"/>
</dbReference>
<name>B8CAL4_THAPS</name>
<dbReference type="Proteomes" id="UP000001449">
    <property type="component" value="Chromosome 12"/>
</dbReference>
<evidence type="ECO:0000256" key="9">
    <source>
        <dbReference type="ARBA" id="ARBA00022679"/>
    </source>
</evidence>
<comment type="function">
    <text evidence="1">Involved in the catabolism of quinolinic acid (QA).</text>
</comment>
<dbReference type="Gene3D" id="3.90.1170.20">
    <property type="entry name" value="Quinolinate phosphoribosyl transferase, N-terminal domain"/>
    <property type="match status" value="1"/>
</dbReference>
<dbReference type="EMBL" id="CM000647">
    <property type="protein sequence ID" value="EED89527.1"/>
    <property type="molecule type" value="Genomic_DNA"/>
</dbReference>
<dbReference type="NCBIfam" id="TIGR00078">
    <property type="entry name" value="nadC"/>
    <property type="match status" value="1"/>
</dbReference>
<evidence type="ECO:0000313" key="15">
    <source>
        <dbReference type="Proteomes" id="UP000001449"/>
    </source>
</evidence>
<evidence type="ECO:0000256" key="10">
    <source>
        <dbReference type="ARBA" id="ARBA00033102"/>
    </source>
</evidence>
<dbReference type="Pfam" id="PF01729">
    <property type="entry name" value="QRPTase_C"/>
    <property type="match status" value="1"/>
</dbReference>
<dbReference type="InterPro" id="IPR027277">
    <property type="entry name" value="NadC/ModD"/>
</dbReference>
<feature type="non-terminal residue" evidence="14">
    <location>
        <position position="1"/>
    </location>
</feature>
<dbReference type="GO" id="GO:0005737">
    <property type="term" value="C:cytoplasm"/>
    <property type="evidence" value="ECO:0000318"/>
    <property type="project" value="GO_Central"/>
</dbReference>
<dbReference type="GO" id="GO:0004514">
    <property type="term" value="F:nicotinate-nucleotide diphosphorylase (carboxylating) activity"/>
    <property type="evidence" value="ECO:0000318"/>
    <property type="project" value="GO_Central"/>
</dbReference>
<keyword evidence="9 14" id="KW-0808">Transferase</keyword>
<dbReference type="InterPro" id="IPR036068">
    <property type="entry name" value="Nicotinate_pribotase-like_C"/>
</dbReference>
<accession>B8CAL4</accession>
<dbReference type="OMA" id="DIVMCDN"/>
<dbReference type="GO" id="GO:0009435">
    <property type="term" value="P:NAD+ biosynthetic process"/>
    <property type="evidence" value="ECO:0000318"/>
    <property type="project" value="GO_Central"/>
</dbReference>
<evidence type="ECO:0000256" key="6">
    <source>
        <dbReference type="ARBA" id="ARBA00020990"/>
    </source>
</evidence>
<dbReference type="InterPro" id="IPR022412">
    <property type="entry name" value="Quinolinate_PRibosylTrfase_N"/>
</dbReference>
<dbReference type="PANTHER" id="PTHR32179">
    <property type="entry name" value="NICOTINATE-NUCLEOTIDE PYROPHOSPHORYLASE [CARBOXYLATING]"/>
    <property type="match status" value="1"/>
</dbReference>
<evidence type="ECO:0000259" key="13">
    <source>
        <dbReference type="Pfam" id="PF02749"/>
    </source>
</evidence>
<evidence type="ECO:0000256" key="8">
    <source>
        <dbReference type="ARBA" id="ARBA00022676"/>
    </source>
</evidence>
<dbReference type="Gene3D" id="3.20.20.70">
    <property type="entry name" value="Aldolase class I"/>
    <property type="match status" value="1"/>
</dbReference>
<comment type="subunit">
    <text evidence="4">Hexamer formed by 3 homodimers.</text>
</comment>
<dbReference type="GO" id="GO:0034213">
    <property type="term" value="P:quinolinate catabolic process"/>
    <property type="evidence" value="ECO:0000318"/>
    <property type="project" value="GO_Central"/>
</dbReference>
<evidence type="ECO:0000256" key="1">
    <source>
        <dbReference type="ARBA" id="ARBA00003237"/>
    </source>
</evidence>
<evidence type="ECO:0000256" key="5">
    <source>
        <dbReference type="ARBA" id="ARBA00011944"/>
    </source>
</evidence>
<comment type="catalytic activity">
    <reaction evidence="11">
        <text>nicotinate beta-D-ribonucleotide + CO2 + diphosphate = quinolinate + 5-phospho-alpha-D-ribose 1-diphosphate + 2 H(+)</text>
        <dbReference type="Rhea" id="RHEA:12733"/>
        <dbReference type="ChEBI" id="CHEBI:15378"/>
        <dbReference type="ChEBI" id="CHEBI:16526"/>
        <dbReference type="ChEBI" id="CHEBI:29959"/>
        <dbReference type="ChEBI" id="CHEBI:33019"/>
        <dbReference type="ChEBI" id="CHEBI:57502"/>
        <dbReference type="ChEBI" id="CHEBI:58017"/>
        <dbReference type="EC" id="2.4.2.19"/>
    </reaction>
</comment>
<protein>
    <recommendedName>
        <fullName evidence="6">Nicotinate-nucleotide pyrophosphorylase [carboxylating]</fullName>
        <ecNumber evidence="5">2.4.2.19</ecNumber>
    </recommendedName>
    <alternativeName>
        <fullName evidence="10">Quinolinate phosphoribosyltransferase [decarboxylating]</fullName>
    </alternativeName>
</protein>
<dbReference type="InterPro" id="IPR037128">
    <property type="entry name" value="Quinolinate_PRibosylTase_N_sf"/>
</dbReference>
<dbReference type="eggNOG" id="KOG3008">
    <property type="taxonomic scope" value="Eukaryota"/>
</dbReference>
<comment type="pathway">
    <text evidence="2">Cofactor biosynthesis; NAD(+) biosynthesis; nicotinate D-ribonucleotide from quinolinate: step 1/1.</text>
</comment>
<evidence type="ECO:0000313" key="14">
    <source>
        <dbReference type="EMBL" id="EED89527.1"/>
    </source>
</evidence>
<keyword evidence="7" id="KW-0662">Pyridine nucleotide biosynthesis</keyword>
<dbReference type="PANTHER" id="PTHR32179:SF3">
    <property type="entry name" value="NICOTINATE-NUCLEOTIDE PYROPHOSPHORYLASE [CARBOXYLATING]"/>
    <property type="match status" value="1"/>
</dbReference>
<dbReference type="Pfam" id="PF02749">
    <property type="entry name" value="QRPTase_N"/>
    <property type="match status" value="1"/>
</dbReference>
<dbReference type="STRING" id="35128.B8CAL4"/>
<dbReference type="PIRSF" id="PIRSF006250">
    <property type="entry name" value="NadC_ModD"/>
    <property type="match status" value="1"/>
</dbReference>
<dbReference type="SUPFAM" id="SSF54675">
    <property type="entry name" value="Nicotinate/Quinolinate PRTase N-terminal domain-like"/>
    <property type="match status" value="1"/>
</dbReference>
<dbReference type="PaxDb" id="35128-Thaps36964"/>
<evidence type="ECO:0000256" key="3">
    <source>
        <dbReference type="ARBA" id="ARBA00009400"/>
    </source>
</evidence>
<evidence type="ECO:0000256" key="4">
    <source>
        <dbReference type="ARBA" id="ARBA00011218"/>
    </source>
</evidence>
<evidence type="ECO:0000256" key="7">
    <source>
        <dbReference type="ARBA" id="ARBA00022642"/>
    </source>
</evidence>
<proteinExistence type="inferred from homology"/>